<feature type="region of interest" description="Disordered" evidence="1">
    <location>
        <begin position="119"/>
        <end position="210"/>
    </location>
</feature>
<dbReference type="EMBL" id="JAUSUZ010000001">
    <property type="protein sequence ID" value="MDQ0363334.1"/>
    <property type="molecule type" value="Genomic_DNA"/>
</dbReference>
<evidence type="ECO:0000313" key="3">
    <source>
        <dbReference type="EMBL" id="MDQ0371656.1"/>
    </source>
</evidence>
<keyword evidence="4" id="KW-1185">Reference proteome</keyword>
<reference evidence="3 4" key="1">
    <citation type="submission" date="2023-07" db="EMBL/GenBank/DDBJ databases">
        <title>Sequencing the genomes of 1000 actinobacteria strains.</title>
        <authorList>
            <person name="Klenk H.-P."/>
        </authorList>
    </citation>
    <scope>NUCLEOTIDE SEQUENCE [LARGE SCALE GENOMIC DNA]</scope>
    <source>
        <strain evidence="3 4">DSM 44709</strain>
    </source>
</reference>
<name>A0AAE4B3D5_9ACTN</name>
<organism evidence="3 4">
    <name type="scientific">Catenuloplanes indicus</name>
    <dbReference type="NCBI Taxonomy" id="137267"/>
    <lineage>
        <taxon>Bacteria</taxon>
        <taxon>Bacillati</taxon>
        <taxon>Actinomycetota</taxon>
        <taxon>Actinomycetes</taxon>
        <taxon>Micromonosporales</taxon>
        <taxon>Micromonosporaceae</taxon>
        <taxon>Catenuloplanes</taxon>
    </lineage>
</organism>
<evidence type="ECO:0000313" key="2">
    <source>
        <dbReference type="EMBL" id="MDQ0363334.1"/>
    </source>
</evidence>
<gene>
    <name evidence="2" type="ORF">J2S42_000003</name>
    <name evidence="3" type="ORF">J2S42_008404</name>
</gene>
<protein>
    <submittedName>
        <fullName evidence="3">Uncharacterized protein</fullName>
    </submittedName>
</protein>
<sequence>MGFKLRREVRDLLPPGVLTANERLLVLELADNCRDDSDDNGPAREGWPGFDWLAEKTDIREDKIGVTLARIASKWIELRVPLGVGKDGRPYFSRTGVRTRFRFPARDVLAAFRGAPATEAYQNGGPAVDQAYQNGPPEAYQNGGPQAYQNGKDRPTNLVGPNPQVFPQRSPQRTTSPPPTPSGPAAATPTVAPKPGEWEEEIESSKEQELAKTIRGIRPAWTMRKILDAIKSATDEGRPWPLIVAAFPLCAADTATMSPGRFPHDGPWWAQAEEQTRPASREERIAAHNAHCETQPRCEHGEPGGNLPMPGDGWQPCFLCRQATKQAKAATEPERPMSTGTKRAQGARDAAAELQAEVDANGGVMPTIEQLFERRLARRESPARRLYALDDPNIIEGEEVA</sequence>
<dbReference type="RefSeq" id="WP_307233878.1">
    <property type="nucleotide sequence ID" value="NZ_JAUSUZ010000001.1"/>
</dbReference>
<dbReference type="EMBL" id="JAUSUZ010000002">
    <property type="protein sequence ID" value="MDQ0371656.1"/>
    <property type="molecule type" value="Genomic_DNA"/>
</dbReference>
<dbReference type="Proteomes" id="UP001240236">
    <property type="component" value="Unassembled WGS sequence"/>
</dbReference>
<dbReference type="AlphaFoldDB" id="A0AAE4B3D5"/>
<accession>A0AAE4B3D5</accession>
<comment type="caution">
    <text evidence="3">The sequence shown here is derived from an EMBL/GenBank/DDBJ whole genome shotgun (WGS) entry which is preliminary data.</text>
</comment>
<evidence type="ECO:0000256" key="1">
    <source>
        <dbReference type="SAM" id="MobiDB-lite"/>
    </source>
</evidence>
<feature type="compositionally biased region" description="Low complexity" evidence="1">
    <location>
        <begin position="183"/>
        <end position="195"/>
    </location>
</feature>
<evidence type="ECO:0000313" key="4">
    <source>
        <dbReference type="Proteomes" id="UP001240236"/>
    </source>
</evidence>
<proteinExistence type="predicted"/>